<name>A0A3A8E5D9_9GAMM</name>
<comment type="caution">
    <text evidence="1">The sequence shown here is derived from an EMBL/GenBank/DDBJ whole genome shotgun (WGS) entry which is preliminary data.</text>
</comment>
<gene>
    <name evidence="1" type="ORF">D7V21_16195</name>
</gene>
<evidence type="ECO:0000313" key="2">
    <source>
        <dbReference type="Proteomes" id="UP000269001"/>
    </source>
</evidence>
<organism evidence="1 2">
    <name type="scientific">Acinetobacter guerrae</name>
    <dbReference type="NCBI Taxonomy" id="1843371"/>
    <lineage>
        <taxon>Bacteria</taxon>
        <taxon>Pseudomonadati</taxon>
        <taxon>Pseudomonadota</taxon>
        <taxon>Gammaproteobacteria</taxon>
        <taxon>Moraxellales</taxon>
        <taxon>Moraxellaceae</taxon>
        <taxon>Acinetobacter</taxon>
    </lineage>
</organism>
<dbReference type="AlphaFoldDB" id="A0A3A8E5D9"/>
<dbReference type="Pfam" id="PF20336">
    <property type="entry name" value="DUF6631"/>
    <property type="match status" value="1"/>
</dbReference>
<proteinExistence type="predicted"/>
<dbReference type="RefSeq" id="WP_120371423.1">
    <property type="nucleotide sequence ID" value="NZ_RAXU01000036.1"/>
</dbReference>
<evidence type="ECO:0000313" key="1">
    <source>
        <dbReference type="EMBL" id="RKG30282.1"/>
    </source>
</evidence>
<reference evidence="1 2" key="1">
    <citation type="submission" date="2018-09" db="EMBL/GenBank/DDBJ databases">
        <title>The draft genome of Acinetobacter spp. strains.</title>
        <authorList>
            <person name="Qin J."/>
            <person name="Feng Y."/>
            <person name="Zong Z."/>
        </authorList>
    </citation>
    <scope>NUCLEOTIDE SEQUENCE [LARGE SCALE GENOMIC DNA]</scope>
    <source>
        <strain evidence="1 2">WCHAc060096</strain>
    </source>
</reference>
<sequence>MAEKVVQPTHSQDSSAAQAAEDLNILMPNKTIPIGGENIEVKEYPFMVWLKLKPRCHGLVEDLAEFIDREEDVLTDELLEFFENHFQFMTTLLCESINQHVEFLEQLRDEEMNLLLMTWWVVNKHFFLKSANRLLRAKALKDQPSDGQTSSSNLSATDTVD</sequence>
<protein>
    <submittedName>
        <fullName evidence="1">Uncharacterized protein</fullName>
    </submittedName>
</protein>
<dbReference type="Proteomes" id="UP000269001">
    <property type="component" value="Unassembled WGS sequence"/>
</dbReference>
<keyword evidence="2" id="KW-1185">Reference proteome</keyword>
<dbReference type="EMBL" id="RAXU01000036">
    <property type="protein sequence ID" value="RKG30282.1"/>
    <property type="molecule type" value="Genomic_DNA"/>
</dbReference>
<dbReference type="InterPro" id="IPR046583">
    <property type="entry name" value="DUF6631"/>
</dbReference>
<accession>A0A3A8E5D9</accession>